<comment type="caution">
    <text evidence="2">The sequence shown here is derived from an EMBL/GenBank/DDBJ whole genome shotgun (WGS) entry which is preliminary data.</text>
</comment>
<feature type="compositionally biased region" description="Basic and acidic residues" evidence="1">
    <location>
        <begin position="16"/>
        <end position="28"/>
    </location>
</feature>
<evidence type="ECO:0000256" key="1">
    <source>
        <dbReference type="SAM" id="MobiDB-lite"/>
    </source>
</evidence>
<dbReference type="AlphaFoldDB" id="A0ABC8KKJ2"/>
<organism evidence="2 3">
    <name type="scientific">Eruca vesicaria subsp. sativa</name>
    <name type="common">Garden rocket</name>
    <name type="synonym">Eruca sativa</name>
    <dbReference type="NCBI Taxonomy" id="29727"/>
    <lineage>
        <taxon>Eukaryota</taxon>
        <taxon>Viridiplantae</taxon>
        <taxon>Streptophyta</taxon>
        <taxon>Embryophyta</taxon>
        <taxon>Tracheophyta</taxon>
        <taxon>Spermatophyta</taxon>
        <taxon>Magnoliopsida</taxon>
        <taxon>eudicotyledons</taxon>
        <taxon>Gunneridae</taxon>
        <taxon>Pentapetalae</taxon>
        <taxon>rosids</taxon>
        <taxon>malvids</taxon>
        <taxon>Brassicales</taxon>
        <taxon>Brassicaceae</taxon>
        <taxon>Brassiceae</taxon>
        <taxon>Eruca</taxon>
    </lineage>
</organism>
<feature type="region of interest" description="Disordered" evidence="1">
    <location>
        <begin position="1"/>
        <end position="92"/>
    </location>
</feature>
<gene>
    <name evidence="2" type="ORF">ERUC_LOCUS25463</name>
</gene>
<proteinExistence type="predicted"/>
<evidence type="ECO:0000313" key="3">
    <source>
        <dbReference type="Proteomes" id="UP001642260"/>
    </source>
</evidence>
<feature type="compositionally biased region" description="Polar residues" evidence="1">
    <location>
        <begin position="39"/>
        <end position="56"/>
    </location>
</feature>
<name>A0ABC8KKJ2_ERUVS</name>
<protein>
    <submittedName>
        <fullName evidence="2">Uncharacterized protein</fullName>
    </submittedName>
</protein>
<reference evidence="2 3" key="1">
    <citation type="submission" date="2022-03" db="EMBL/GenBank/DDBJ databases">
        <authorList>
            <person name="Macdonald S."/>
            <person name="Ahmed S."/>
            <person name="Newling K."/>
        </authorList>
    </citation>
    <scope>NUCLEOTIDE SEQUENCE [LARGE SCALE GENOMIC DNA]</scope>
</reference>
<sequence>MRKDTLANGADQELAVETKETQIGEKAKNQGAKKKPLNSKPSMAGSSKLRTASDLPSTRKCGVAKRGIKLGDNPKPPESKGPATLKNGQKKT</sequence>
<accession>A0ABC8KKJ2</accession>
<keyword evidence="3" id="KW-1185">Reference proteome</keyword>
<dbReference type="Proteomes" id="UP001642260">
    <property type="component" value="Unassembled WGS sequence"/>
</dbReference>
<evidence type="ECO:0000313" key="2">
    <source>
        <dbReference type="EMBL" id="CAH8359707.1"/>
    </source>
</evidence>
<dbReference type="EMBL" id="CAKOAT010270710">
    <property type="protein sequence ID" value="CAH8359707.1"/>
    <property type="molecule type" value="Genomic_DNA"/>
</dbReference>